<keyword evidence="4" id="KW-1185">Reference proteome</keyword>
<organism evidence="3 4">
    <name type="scientific">Kandleria vitulina DSM 20405</name>
    <dbReference type="NCBI Taxonomy" id="1410657"/>
    <lineage>
        <taxon>Bacteria</taxon>
        <taxon>Bacillati</taxon>
        <taxon>Bacillota</taxon>
        <taxon>Erysipelotrichia</taxon>
        <taxon>Erysipelotrichales</taxon>
        <taxon>Coprobacillaceae</taxon>
        <taxon>Kandleria</taxon>
    </lineage>
</organism>
<dbReference type="Pfam" id="PF18013">
    <property type="entry name" value="Phage_lysozyme2"/>
    <property type="match status" value="1"/>
</dbReference>
<evidence type="ECO:0000313" key="3">
    <source>
        <dbReference type="EMBL" id="KRN50384.1"/>
    </source>
</evidence>
<feature type="chain" id="PRO_5006417676" description="SH3b domain-containing protein" evidence="1">
    <location>
        <begin position="32"/>
        <end position="256"/>
    </location>
</feature>
<evidence type="ECO:0000256" key="1">
    <source>
        <dbReference type="SAM" id="SignalP"/>
    </source>
</evidence>
<protein>
    <recommendedName>
        <fullName evidence="2">SH3b domain-containing protein</fullName>
    </recommendedName>
</protein>
<dbReference type="AlphaFoldDB" id="A0A0R2HBI9"/>
<dbReference type="InterPro" id="IPR041219">
    <property type="entry name" value="Phage_lysozyme2"/>
</dbReference>
<feature type="domain" description="SH3b" evidence="2">
    <location>
        <begin position="194"/>
        <end position="256"/>
    </location>
</feature>
<dbReference type="EMBL" id="JQBL01000010">
    <property type="protein sequence ID" value="KRN50384.1"/>
    <property type="molecule type" value="Genomic_DNA"/>
</dbReference>
<dbReference type="SMART" id="SM00287">
    <property type="entry name" value="SH3b"/>
    <property type="match status" value="1"/>
</dbReference>
<name>A0A0R2HBI9_9FIRM</name>
<dbReference type="Proteomes" id="UP000051841">
    <property type="component" value="Unassembled WGS sequence"/>
</dbReference>
<feature type="signal peptide" evidence="1">
    <location>
        <begin position="1"/>
        <end position="31"/>
    </location>
</feature>
<sequence>MNKMKKTLAAVALVCAMVTGLFVGPSLMADAATNEKLTYNALMAHKFTTSQATGIMANIYHESRFNPKAGGTFYGLVQWGGARKSSLRRYCSRHGLNSSSIVGQVSYLVHELKTVEHSAYSKVKKTANSAAGSYKSGYNFSYYYERPANKAATSRRRGSTAKNKFWSKYKGKNSVSVNVAESVKTKATKKTYTAGTYKVTNSILNVRRKPTVSSKKMGVLRRGQKIQVRTVKNGKWGMFTYKGKTCYVSLKLAKRV</sequence>
<comment type="caution">
    <text evidence="3">The sequence shown here is derived from an EMBL/GenBank/DDBJ whole genome shotgun (WGS) entry which is preliminary data.</text>
</comment>
<keyword evidence="1" id="KW-0732">Signal</keyword>
<dbReference type="PROSITE" id="PS51781">
    <property type="entry name" value="SH3B"/>
    <property type="match status" value="1"/>
</dbReference>
<reference evidence="3 4" key="1">
    <citation type="journal article" date="2015" name="Genome Announc.">
        <title>Expanding the biotechnology potential of lactobacilli through comparative genomics of 213 strains and associated genera.</title>
        <authorList>
            <person name="Sun Z."/>
            <person name="Harris H.M."/>
            <person name="McCann A."/>
            <person name="Guo C."/>
            <person name="Argimon S."/>
            <person name="Zhang W."/>
            <person name="Yang X."/>
            <person name="Jeffery I.B."/>
            <person name="Cooney J.C."/>
            <person name="Kagawa T.F."/>
            <person name="Liu W."/>
            <person name="Song Y."/>
            <person name="Salvetti E."/>
            <person name="Wrobel A."/>
            <person name="Rasinkangas P."/>
            <person name="Parkhill J."/>
            <person name="Rea M.C."/>
            <person name="O'Sullivan O."/>
            <person name="Ritari J."/>
            <person name="Douillard F.P."/>
            <person name="Paul Ross R."/>
            <person name="Yang R."/>
            <person name="Briner A.E."/>
            <person name="Felis G.E."/>
            <person name="de Vos W.M."/>
            <person name="Barrangou R."/>
            <person name="Klaenhammer T.R."/>
            <person name="Caufield P.W."/>
            <person name="Cui Y."/>
            <person name="Zhang H."/>
            <person name="O'Toole P.W."/>
        </authorList>
    </citation>
    <scope>NUCLEOTIDE SEQUENCE [LARGE SCALE GENOMIC DNA]</scope>
    <source>
        <strain evidence="3 4">DSM 20405</strain>
    </source>
</reference>
<gene>
    <name evidence="3" type="ORF">IV49_GL000252</name>
</gene>
<evidence type="ECO:0000259" key="2">
    <source>
        <dbReference type="PROSITE" id="PS51781"/>
    </source>
</evidence>
<dbReference type="Gene3D" id="1.10.530.10">
    <property type="match status" value="1"/>
</dbReference>
<dbReference type="InterPro" id="IPR003646">
    <property type="entry name" value="SH3-like_bac-type"/>
</dbReference>
<dbReference type="Gene3D" id="2.30.30.40">
    <property type="entry name" value="SH3 Domains"/>
    <property type="match status" value="1"/>
</dbReference>
<dbReference type="PATRIC" id="fig|1410657.5.peg.257"/>
<proteinExistence type="predicted"/>
<accession>A0A0R2HBI9</accession>
<evidence type="ECO:0000313" key="4">
    <source>
        <dbReference type="Proteomes" id="UP000051841"/>
    </source>
</evidence>
<dbReference type="RefSeq" id="WP_031590097.1">
    <property type="nucleotide sequence ID" value="NZ_JQBL01000010.1"/>
</dbReference>